<organism evidence="1 2">
    <name type="scientific">Dovyalis caffra</name>
    <dbReference type="NCBI Taxonomy" id="77055"/>
    <lineage>
        <taxon>Eukaryota</taxon>
        <taxon>Viridiplantae</taxon>
        <taxon>Streptophyta</taxon>
        <taxon>Embryophyta</taxon>
        <taxon>Tracheophyta</taxon>
        <taxon>Spermatophyta</taxon>
        <taxon>Magnoliopsida</taxon>
        <taxon>eudicotyledons</taxon>
        <taxon>Gunneridae</taxon>
        <taxon>Pentapetalae</taxon>
        <taxon>rosids</taxon>
        <taxon>fabids</taxon>
        <taxon>Malpighiales</taxon>
        <taxon>Salicaceae</taxon>
        <taxon>Flacourtieae</taxon>
        <taxon>Dovyalis</taxon>
    </lineage>
</organism>
<proteinExistence type="predicted"/>
<sequence length="67" mass="7333">MLVVVHSVKVANHVEEDPEMTLFAKGLEKRSTSNVRPPPGHLDESKSTTAYALKRLNFISKADDGIG</sequence>
<protein>
    <submittedName>
        <fullName evidence="1">Uncharacterized protein</fullName>
    </submittedName>
</protein>
<dbReference type="Proteomes" id="UP001314170">
    <property type="component" value="Unassembled WGS sequence"/>
</dbReference>
<keyword evidence="2" id="KW-1185">Reference proteome</keyword>
<accession>A0AAV1S4W0</accession>
<comment type="caution">
    <text evidence="1">The sequence shown here is derived from an EMBL/GenBank/DDBJ whole genome shotgun (WGS) entry which is preliminary data.</text>
</comment>
<reference evidence="1 2" key="1">
    <citation type="submission" date="2024-01" db="EMBL/GenBank/DDBJ databases">
        <authorList>
            <person name="Waweru B."/>
        </authorList>
    </citation>
    <scope>NUCLEOTIDE SEQUENCE [LARGE SCALE GENOMIC DNA]</scope>
</reference>
<name>A0AAV1S4W0_9ROSI</name>
<dbReference type="AlphaFoldDB" id="A0AAV1S4W0"/>
<dbReference type="EMBL" id="CAWUPB010001161">
    <property type="protein sequence ID" value="CAK7344115.1"/>
    <property type="molecule type" value="Genomic_DNA"/>
</dbReference>
<evidence type="ECO:0000313" key="1">
    <source>
        <dbReference type="EMBL" id="CAK7344115.1"/>
    </source>
</evidence>
<evidence type="ECO:0000313" key="2">
    <source>
        <dbReference type="Proteomes" id="UP001314170"/>
    </source>
</evidence>
<gene>
    <name evidence="1" type="ORF">DCAF_LOCUS17629</name>
</gene>